<comment type="catalytic activity">
    <reaction evidence="9">
        <text>N(4)-(alpha-D-Man-(1-&gt;2)-alpha-D-Man-(1-&gt;2)-alpha-D-Man-(1-&gt;3)-[alpha-D-Man-(1-&gt;3)-[alpha-D-Man-(1-&gt;2)-alpha-D-Man-(1-&gt;6)]-alpha-D-Man-(1-&gt;6)]-beta-D-Man-(1-&gt;4)-beta-D-GlcNAc-(1-&gt;4)-beta-D-GlcNAc)-L-asparaginyl-[protein] (N-glucan mannose isomer 8A1,2,3B1,3) + 3 H2O = N(4)-(alpha-D-Man-(1-&gt;3)-[alpha-D-Man-(1-&gt;3)-[alpha-D-Man-(1-&gt;6)]-alpha-D-Man-(1-&gt;6)]-beta-D-Man-(1-&gt;4)-beta-D-GlcNAc-(1-&gt;4)-beta-D-GlcNAc)-L-asparaginyl-[protein] (N-glucan mannose isomer 5A1,2) + 3 beta-D-mannose</text>
        <dbReference type="Rhea" id="RHEA:56028"/>
        <dbReference type="Rhea" id="RHEA-COMP:14358"/>
        <dbReference type="Rhea" id="RHEA-COMP:14367"/>
        <dbReference type="ChEBI" id="CHEBI:15377"/>
        <dbReference type="ChEBI" id="CHEBI:28563"/>
        <dbReference type="ChEBI" id="CHEBI:59087"/>
        <dbReference type="ChEBI" id="CHEBI:60628"/>
        <dbReference type="EC" id="3.2.1.113"/>
    </reaction>
</comment>
<comment type="cofactor">
    <cofactor evidence="1">
        <name>Ca(2+)</name>
        <dbReference type="ChEBI" id="CHEBI:29108"/>
    </cofactor>
</comment>
<feature type="active site" description="Proton donor" evidence="11">
    <location>
        <position position="134"/>
    </location>
</feature>
<dbReference type="EC" id="3.2.1.-" evidence="13"/>
<evidence type="ECO:0000256" key="6">
    <source>
        <dbReference type="ARBA" id="ARBA00023157"/>
    </source>
</evidence>
<evidence type="ECO:0000256" key="1">
    <source>
        <dbReference type="ARBA" id="ARBA00001913"/>
    </source>
</evidence>
<dbReference type="Gene3D" id="1.50.10.10">
    <property type="match status" value="1"/>
</dbReference>
<dbReference type="GO" id="GO:0005783">
    <property type="term" value="C:endoplasmic reticulum"/>
    <property type="evidence" value="ECO:0007669"/>
    <property type="project" value="TreeGrafter"/>
</dbReference>
<feature type="disulfide bond" evidence="12">
    <location>
        <begin position="348"/>
        <end position="377"/>
    </location>
</feature>
<accession>A0A194V561</accession>
<proteinExistence type="inferred from homology"/>
<dbReference type="GO" id="GO:0005975">
    <property type="term" value="P:carbohydrate metabolic process"/>
    <property type="evidence" value="ECO:0007669"/>
    <property type="project" value="InterPro"/>
</dbReference>
<dbReference type="PANTHER" id="PTHR11742:SF101">
    <property type="entry name" value="MANNOSYL-OLIGOSACCHARIDE ALPHA-1,2-MANNOSIDASE 1B"/>
    <property type="match status" value="1"/>
</dbReference>
<keyword evidence="7" id="KW-0325">Glycoprotein</keyword>
<dbReference type="OrthoDB" id="8118055at2759"/>
<comment type="catalytic activity">
    <reaction evidence="10">
        <text>N(4)-(alpha-D-Man-(1-&gt;2)-alpha-D-Man-(1-&gt;2)-alpha-D-Man-(1-&gt;3)-[alpha-D-Man-(1-&gt;2)-alpha-D-Man-(1-&gt;3)-[alpha-D-Man-(1-&gt;2)-alpha-D-Man-(1-&gt;6)]-alpha-D-Man-(1-&gt;6)]-beta-D-Man-(1-&gt;4)-beta-D-GlcNAc-(1-&gt;4)-beta-D-GlcNAc)-L-asparaginyl-[protein] (N-glucan mannose isomer 9A1,2,3B1,2,3) + 4 H2O = N(4)-(alpha-D-Man-(1-&gt;3)-[alpha-D-Man-(1-&gt;3)-[alpha-D-Man-(1-&gt;6)]-alpha-D-Man-(1-&gt;6)]-beta-D-Man-(1-&gt;4)-beta-D-GlcNAc-(1-&gt;4)-beta-D-GlcNAc)-L-asparaginyl-[protein] (N-glucan mannose isomer 5A1,2) + 4 beta-D-mannose</text>
        <dbReference type="Rhea" id="RHEA:56008"/>
        <dbReference type="Rhea" id="RHEA-COMP:14356"/>
        <dbReference type="Rhea" id="RHEA-COMP:14367"/>
        <dbReference type="ChEBI" id="CHEBI:15377"/>
        <dbReference type="ChEBI" id="CHEBI:28563"/>
        <dbReference type="ChEBI" id="CHEBI:59087"/>
        <dbReference type="ChEBI" id="CHEBI:139493"/>
        <dbReference type="EC" id="3.2.1.113"/>
    </reaction>
</comment>
<evidence type="ECO:0000256" key="4">
    <source>
        <dbReference type="ARBA" id="ARBA00022729"/>
    </source>
</evidence>
<keyword evidence="4 14" id="KW-0732">Signal</keyword>
<dbReference type="STRING" id="694573.A0A194V561"/>
<reference evidence="16" key="1">
    <citation type="submission" date="2014-12" db="EMBL/GenBank/DDBJ databases">
        <title>Genome Sequence of Valsa Canker Pathogens Uncovers a Specific Adaption of Colonization on Woody Bark.</title>
        <authorList>
            <person name="Yin Z."/>
            <person name="Liu H."/>
            <person name="Gao X."/>
            <person name="Li Z."/>
            <person name="Song N."/>
            <person name="Ke X."/>
            <person name="Dai Q."/>
            <person name="Wu Y."/>
            <person name="Sun Y."/>
            <person name="Xu J.-R."/>
            <person name="Kang Z.K."/>
            <person name="Wang L."/>
            <person name="Huang L."/>
        </authorList>
    </citation>
    <scope>NUCLEOTIDE SEQUENCE [LARGE SCALE GENOMIC DNA]</scope>
    <source>
        <strain evidence="16">SXYL134</strain>
    </source>
</reference>
<dbReference type="InterPro" id="IPR001382">
    <property type="entry name" value="Glyco_hydro_47"/>
</dbReference>
<evidence type="ECO:0000313" key="15">
    <source>
        <dbReference type="EMBL" id="KUI59100.1"/>
    </source>
</evidence>
<feature type="active site" evidence="11">
    <location>
        <position position="280"/>
    </location>
</feature>
<evidence type="ECO:0000256" key="7">
    <source>
        <dbReference type="ARBA" id="ARBA00023180"/>
    </source>
</evidence>
<name>A0A194V561_CYTMA</name>
<dbReference type="PANTHER" id="PTHR11742">
    <property type="entry name" value="MANNOSYL-OLIGOSACCHARIDE ALPHA-1,2-MANNOSIDASE-RELATED"/>
    <property type="match status" value="1"/>
</dbReference>
<dbReference type="InterPro" id="IPR050749">
    <property type="entry name" value="Glycosyl_Hydrolase_47"/>
</dbReference>
<dbReference type="InterPro" id="IPR012341">
    <property type="entry name" value="6hp_glycosidase-like_sf"/>
</dbReference>
<dbReference type="GO" id="GO:0016020">
    <property type="term" value="C:membrane"/>
    <property type="evidence" value="ECO:0007669"/>
    <property type="project" value="InterPro"/>
</dbReference>
<evidence type="ECO:0000256" key="5">
    <source>
        <dbReference type="ARBA" id="ARBA00022801"/>
    </source>
</evidence>
<keyword evidence="8 13" id="KW-0326">Glycosidase</keyword>
<comment type="similarity">
    <text evidence="3 13">Belongs to the glycosyl hydrolase 47 family.</text>
</comment>
<feature type="chain" id="PRO_5008266212" description="alpha-1,2-Mannosidase" evidence="14">
    <location>
        <begin position="20"/>
        <end position="578"/>
    </location>
</feature>
<organism evidence="15 16">
    <name type="scientific">Cytospora mali</name>
    <name type="common">Apple Valsa canker fungus</name>
    <name type="synonym">Valsa mali</name>
    <dbReference type="NCBI Taxonomy" id="578113"/>
    <lineage>
        <taxon>Eukaryota</taxon>
        <taxon>Fungi</taxon>
        <taxon>Dikarya</taxon>
        <taxon>Ascomycota</taxon>
        <taxon>Pezizomycotina</taxon>
        <taxon>Sordariomycetes</taxon>
        <taxon>Sordariomycetidae</taxon>
        <taxon>Diaporthales</taxon>
        <taxon>Cytosporaceae</taxon>
        <taxon>Cytospora</taxon>
    </lineage>
</organism>
<dbReference type="GO" id="GO:0005509">
    <property type="term" value="F:calcium ion binding"/>
    <property type="evidence" value="ECO:0007669"/>
    <property type="project" value="InterPro"/>
</dbReference>
<dbReference type="GO" id="GO:0004571">
    <property type="term" value="F:mannosyl-oligosaccharide 1,2-alpha-mannosidase activity"/>
    <property type="evidence" value="ECO:0007669"/>
    <property type="project" value="UniProtKB-EC"/>
</dbReference>
<protein>
    <recommendedName>
        <fullName evidence="13">alpha-1,2-Mannosidase</fullName>
        <ecNumber evidence="13">3.2.1.-</ecNumber>
    </recommendedName>
</protein>
<sequence length="578" mass="64171">MFSLDHALALLATISQVAAFHRVPHVRGGKYTPAKRYSGPVSDYVYNQTRADAVKQTFQISWDGYYKYAFPGDSLLPVTNTFENDRNGWGASAIDALSTALIHGNEEVVNQILDFVPSIDFSVSFNGTEVSLFETTIRYLGGLLSAYDLLTGPLSNLASDSSKVEPLLEQARNLGNNLSFAFDTPTGIPDNTLYLNPPRIANSSTNGLATIGTLVMEWTRLSDLTGDETYSNLAKKGESYLINPLNPEVGEPYPGLLGNDVSISNGSFVDSRGGWTGGTDSYYEYLIKMYLYDPTRFAAYKDSWVNAVDSSITYLASHPTSRPDLTFLSYYYNGTKEGLIYFSEHLACFDGGNFILGGLTLDQPSYIDFGLELVEGCRDTYKQTVTHIGPETFRWLGENSAPNATVPAGDEAFYKRAGFWIDSAPYILRPEVIESYYYAYRATGDPKYQEWAWEAYLAINETCKVGSGYSSINDVNAEGGGGFQNFQESFWFAEVLKYSYLIQAEVSPYPFPFLILSTNYFTQMHAIHPTIGRRLQMSSRCVSRADAPYQVKADHTNEFVFNTEAHPVRIPGGESSSK</sequence>
<evidence type="ECO:0000256" key="2">
    <source>
        <dbReference type="ARBA" id="ARBA00004922"/>
    </source>
</evidence>
<dbReference type="Proteomes" id="UP000078576">
    <property type="component" value="Unassembled WGS sequence"/>
</dbReference>
<evidence type="ECO:0000256" key="9">
    <source>
        <dbReference type="ARBA" id="ARBA00047669"/>
    </source>
</evidence>
<evidence type="ECO:0000256" key="10">
    <source>
        <dbReference type="ARBA" id="ARBA00048605"/>
    </source>
</evidence>
<feature type="active site" evidence="11">
    <location>
        <position position="431"/>
    </location>
</feature>
<gene>
    <name evidence="15" type="ORF">VP1G_06363</name>
</gene>
<evidence type="ECO:0000256" key="3">
    <source>
        <dbReference type="ARBA" id="ARBA00007658"/>
    </source>
</evidence>
<dbReference type="InterPro" id="IPR036026">
    <property type="entry name" value="Seven-hairpin_glycosidases"/>
</dbReference>
<evidence type="ECO:0000256" key="13">
    <source>
        <dbReference type="RuleBase" id="RU361193"/>
    </source>
</evidence>
<evidence type="ECO:0000256" key="12">
    <source>
        <dbReference type="PIRSR" id="PIRSR601382-3"/>
    </source>
</evidence>
<evidence type="ECO:0000313" key="16">
    <source>
        <dbReference type="Proteomes" id="UP000078576"/>
    </source>
</evidence>
<evidence type="ECO:0000256" key="14">
    <source>
        <dbReference type="SAM" id="SignalP"/>
    </source>
</evidence>
<dbReference type="Pfam" id="PF01532">
    <property type="entry name" value="Glyco_hydro_47"/>
    <property type="match status" value="1"/>
</dbReference>
<keyword evidence="16" id="KW-1185">Reference proteome</keyword>
<dbReference type="GO" id="GO:0036503">
    <property type="term" value="P:ERAD pathway"/>
    <property type="evidence" value="ECO:0007669"/>
    <property type="project" value="UniProtKB-ARBA"/>
</dbReference>
<evidence type="ECO:0000256" key="11">
    <source>
        <dbReference type="PIRSR" id="PIRSR601382-1"/>
    </source>
</evidence>
<feature type="active site" description="Proton donor" evidence="11">
    <location>
        <position position="391"/>
    </location>
</feature>
<dbReference type="UniPathway" id="UPA00378"/>
<feature type="signal peptide" evidence="14">
    <location>
        <begin position="1"/>
        <end position="19"/>
    </location>
</feature>
<dbReference type="FunFam" id="1.50.10.10:FF:000047">
    <property type="entry name" value="Mannosyl-oligosaccharide alpha-1,2-mannosidase"/>
    <property type="match status" value="1"/>
</dbReference>
<keyword evidence="6 12" id="KW-1015">Disulfide bond</keyword>
<dbReference type="PRINTS" id="PR00747">
    <property type="entry name" value="GLYHDRLASE47"/>
</dbReference>
<dbReference type="SUPFAM" id="SSF48225">
    <property type="entry name" value="Seven-hairpin glycosidases"/>
    <property type="match status" value="1"/>
</dbReference>
<dbReference type="EMBL" id="KN714724">
    <property type="protein sequence ID" value="KUI59100.1"/>
    <property type="molecule type" value="Genomic_DNA"/>
</dbReference>
<comment type="pathway">
    <text evidence="2">Protein modification; protein glycosylation.</text>
</comment>
<keyword evidence="5 13" id="KW-0378">Hydrolase</keyword>
<evidence type="ECO:0000256" key="8">
    <source>
        <dbReference type="ARBA" id="ARBA00023295"/>
    </source>
</evidence>
<dbReference type="AlphaFoldDB" id="A0A194V561"/>